<dbReference type="AlphaFoldDB" id="A0A6A6GZ63"/>
<organism evidence="1 2">
    <name type="scientific">Viridothelium virens</name>
    <name type="common">Speckled blister lichen</name>
    <name type="synonym">Trypethelium virens</name>
    <dbReference type="NCBI Taxonomy" id="1048519"/>
    <lineage>
        <taxon>Eukaryota</taxon>
        <taxon>Fungi</taxon>
        <taxon>Dikarya</taxon>
        <taxon>Ascomycota</taxon>
        <taxon>Pezizomycotina</taxon>
        <taxon>Dothideomycetes</taxon>
        <taxon>Dothideomycetes incertae sedis</taxon>
        <taxon>Trypetheliales</taxon>
        <taxon>Trypetheliaceae</taxon>
        <taxon>Viridothelium</taxon>
    </lineage>
</organism>
<reference evidence="1" key="1">
    <citation type="journal article" date="2020" name="Stud. Mycol.">
        <title>101 Dothideomycetes genomes: a test case for predicting lifestyles and emergence of pathogens.</title>
        <authorList>
            <person name="Haridas S."/>
            <person name="Albert R."/>
            <person name="Binder M."/>
            <person name="Bloem J."/>
            <person name="Labutti K."/>
            <person name="Salamov A."/>
            <person name="Andreopoulos B."/>
            <person name="Baker S."/>
            <person name="Barry K."/>
            <person name="Bills G."/>
            <person name="Bluhm B."/>
            <person name="Cannon C."/>
            <person name="Castanera R."/>
            <person name="Culley D."/>
            <person name="Daum C."/>
            <person name="Ezra D."/>
            <person name="Gonzalez J."/>
            <person name="Henrissat B."/>
            <person name="Kuo A."/>
            <person name="Liang C."/>
            <person name="Lipzen A."/>
            <person name="Lutzoni F."/>
            <person name="Magnuson J."/>
            <person name="Mondo S."/>
            <person name="Nolan M."/>
            <person name="Ohm R."/>
            <person name="Pangilinan J."/>
            <person name="Park H.-J."/>
            <person name="Ramirez L."/>
            <person name="Alfaro M."/>
            <person name="Sun H."/>
            <person name="Tritt A."/>
            <person name="Yoshinaga Y."/>
            <person name="Zwiers L.-H."/>
            <person name="Turgeon B."/>
            <person name="Goodwin S."/>
            <person name="Spatafora J."/>
            <person name="Crous P."/>
            <person name="Grigoriev I."/>
        </authorList>
    </citation>
    <scope>NUCLEOTIDE SEQUENCE</scope>
    <source>
        <strain evidence="1">Tuck. ex Michener</strain>
    </source>
</reference>
<accession>A0A6A6GZ63</accession>
<gene>
    <name evidence="1" type="ORF">EV356DRAFT_507742</name>
</gene>
<name>A0A6A6GZ63_VIRVR</name>
<evidence type="ECO:0000313" key="2">
    <source>
        <dbReference type="Proteomes" id="UP000800092"/>
    </source>
</evidence>
<protein>
    <submittedName>
        <fullName evidence="1">Uncharacterized protein</fullName>
    </submittedName>
</protein>
<evidence type="ECO:0000313" key="1">
    <source>
        <dbReference type="EMBL" id="KAF2231114.1"/>
    </source>
</evidence>
<proteinExistence type="predicted"/>
<keyword evidence="2" id="KW-1185">Reference proteome</keyword>
<dbReference type="EMBL" id="ML991831">
    <property type="protein sequence ID" value="KAF2231114.1"/>
    <property type="molecule type" value="Genomic_DNA"/>
</dbReference>
<sequence>MPTMLATGSQSHSDAAHSSEQVQDLAFNLMGWAAQIPGGMFANHQRQVIRVLARFANRTPFREELQECQSSNEIAIRPSLELTGPEVDGLGSDTTGVEIRRYIVVGFVPQNLPGKCNRQHPLQITPRQDLVGVVGSDAADIRVDSPGNPPLVAVIKEGPLTDGVRLQYHVLLTPRGGLCTPFRASKYEIFYLPRFRDGPIDYKRNRRWDLKEKDLALATEDRVNEIDTERNKSHSGGNQLLGSGPTYENFEEFKRALENEPLGGNSTYEDFDEFKHSLENEPFGYGSTYEDSQFSMEYAKEGPETPTSPEVEAIRTFMIRFDDAVWNEVQQMQLVIGRQWPELRDITTETILTLKQGLLENPTLYLFQHDVHNFLGEGHRHINSTSSSLERRKSPQQLVFELIMYGTPLTSSQMNSVDVGHGEASFSGLF</sequence>
<dbReference type="Proteomes" id="UP000800092">
    <property type="component" value="Unassembled WGS sequence"/>
</dbReference>